<dbReference type="AlphaFoldDB" id="A0A941BBB8"/>
<dbReference type="PANTHER" id="PTHR35936">
    <property type="entry name" value="MEMBRANE-BOUND LYTIC MUREIN TRANSGLYCOSYLASE F"/>
    <property type="match status" value="1"/>
</dbReference>
<dbReference type="NCBIfam" id="TIGR03871">
    <property type="entry name" value="ABC_peri_MoxJ_2"/>
    <property type="match status" value="1"/>
</dbReference>
<name>A0A941BBB8_9BURK</name>
<dbReference type="RefSeq" id="WP_210853712.1">
    <property type="nucleotide sequence ID" value="NZ_JAGQDD010000005.1"/>
</dbReference>
<dbReference type="Proteomes" id="UP000676246">
    <property type="component" value="Unassembled WGS sequence"/>
</dbReference>
<dbReference type="PANTHER" id="PTHR35936:SF17">
    <property type="entry name" value="ARGININE-BINDING EXTRACELLULAR PROTEIN ARTP"/>
    <property type="match status" value="1"/>
</dbReference>
<gene>
    <name evidence="4" type="ORF">KAK03_09405</name>
</gene>
<proteinExistence type="predicted"/>
<feature type="domain" description="Solute-binding protein family 3/N-terminal" evidence="3">
    <location>
        <begin position="33"/>
        <end position="275"/>
    </location>
</feature>
<feature type="chain" id="PRO_5037772742" evidence="2">
    <location>
        <begin position="26"/>
        <end position="285"/>
    </location>
</feature>
<evidence type="ECO:0000256" key="1">
    <source>
        <dbReference type="ARBA" id="ARBA00022729"/>
    </source>
</evidence>
<accession>A0A941BBB8</accession>
<keyword evidence="1 2" id="KW-0732">Signal</keyword>
<dbReference type="Gene3D" id="3.40.190.10">
    <property type="entry name" value="Periplasmic binding protein-like II"/>
    <property type="match status" value="2"/>
</dbReference>
<dbReference type="InterPro" id="IPR001638">
    <property type="entry name" value="Solute-binding_3/MltF_N"/>
</dbReference>
<keyword evidence="5" id="KW-1185">Reference proteome</keyword>
<sequence length="285" mass="31400">MSCLRSVAALVVTALAAVLPPTASAQDDAPRKALKVCQDPNNLPFSNTAGEGIENKLAELFGKALGLPVQYYEFPQRMAFVRNTLRFKLPGEDYRCDLMMGVPVGFDQVSVTKPYYRSTYALVIPLGKGLDGVKSTADFLALGKDRLGKLRIGVFDRSPASDWLARHDLTDQGVPYKMLDADPARYPGQIIEDELAQGRIDAAIVWGPLAGFFAQRVKQPQLVVIPMASEPGVRFDYQMAMGVRYGEKAWKDQIEALIDARRPDIRAILQSYNVPLLEDAPAPSR</sequence>
<dbReference type="InterPro" id="IPR022448">
    <property type="entry name" value="Quinoprotein_dehydrogenase"/>
</dbReference>
<comment type="caution">
    <text evidence="4">The sequence shown here is derived from an EMBL/GenBank/DDBJ whole genome shotgun (WGS) entry which is preliminary data.</text>
</comment>
<feature type="signal peptide" evidence="2">
    <location>
        <begin position="1"/>
        <end position="25"/>
    </location>
</feature>
<dbReference type="SUPFAM" id="SSF53850">
    <property type="entry name" value="Periplasmic binding protein-like II"/>
    <property type="match status" value="1"/>
</dbReference>
<reference evidence="4 5" key="1">
    <citation type="submission" date="2021-04" db="EMBL/GenBank/DDBJ databases">
        <title>The genome sequence of Ideonella sp. 3Y2.</title>
        <authorList>
            <person name="Liu Y."/>
        </authorList>
    </citation>
    <scope>NUCLEOTIDE SEQUENCE [LARGE SCALE GENOMIC DNA]</scope>
    <source>
        <strain evidence="4 5">3Y2</strain>
    </source>
</reference>
<protein>
    <submittedName>
        <fullName evidence="4">Substrate-binding domain-containing protein</fullName>
    </submittedName>
</protein>
<evidence type="ECO:0000313" key="5">
    <source>
        <dbReference type="Proteomes" id="UP000676246"/>
    </source>
</evidence>
<evidence type="ECO:0000313" key="4">
    <source>
        <dbReference type="EMBL" id="MBQ0930705.1"/>
    </source>
</evidence>
<evidence type="ECO:0000256" key="2">
    <source>
        <dbReference type="SAM" id="SignalP"/>
    </source>
</evidence>
<dbReference type="EMBL" id="JAGQDD010000005">
    <property type="protein sequence ID" value="MBQ0930705.1"/>
    <property type="molecule type" value="Genomic_DNA"/>
</dbReference>
<organism evidence="4 5">
    <name type="scientific">Ideonella alba</name>
    <dbReference type="NCBI Taxonomy" id="2824118"/>
    <lineage>
        <taxon>Bacteria</taxon>
        <taxon>Pseudomonadati</taxon>
        <taxon>Pseudomonadota</taxon>
        <taxon>Betaproteobacteria</taxon>
        <taxon>Burkholderiales</taxon>
        <taxon>Sphaerotilaceae</taxon>
        <taxon>Ideonella</taxon>
    </lineage>
</organism>
<evidence type="ECO:0000259" key="3">
    <source>
        <dbReference type="SMART" id="SM00062"/>
    </source>
</evidence>
<dbReference type="SMART" id="SM00062">
    <property type="entry name" value="PBPb"/>
    <property type="match status" value="1"/>
</dbReference>